<evidence type="ECO:0000313" key="2">
    <source>
        <dbReference type="Proteomes" id="UP000077927"/>
    </source>
</evidence>
<evidence type="ECO:0000313" key="1">
    <source>
        <dbReference type="EMBL" id="ANH75587.1"/>
    </source>
</evidence>
<name>A0AAC9FTR9_9RALS</name>
<dbReference type="AlphaFoldDB" id="A0AAC9FTR9"/>
<dbReference type="KEGG" id="rin:ACS15_4780"/>
<organism evidence="1 2">
    <name type="scientific">Ralstonia insidiosa</name>
    <dbReference type="NCBI Taxonomy" id="190721"/>
    <lineage>
        <taxon>Bacteria</taxon>
        <taxon>Pseudomonadati</taxon>
        <taxon>Pseudomonadota</taxon>
        <taxon>Betaproteobacteria</taxon>
        <taxon>Burkholderiales</taxon>
        <taxon>Burkholderiaceae</taxon>
        <taxon>Ralstonia</taxon>
    </lineage>
</organism>
<dbReference type="Proteomes" id="UP000077927">
    <property type="component" value="Chromosome 2"/>
</dbReference>
<accession>A0AAC9FTR9</accession>
<reference evidence="1 2" key="1">
    <citation type="submission" date="2015-09" db="EMBL/GenBank/DDBJ databases">
        <authorList>
            <person name="Xu Y."/>
            <person name="Nagy A."/>
            <person name="Liu N.T."/>
            <person name="Nou X."/>
        </authorList>
    </citation>
    <scope>NUCLEOTIDE SEQUENCE [LARGE SCALE GENOMIC DNA]</scope>
    <source>
        <strain evidence="1 2">FC1138</strain>
    </source>
</reference>
<protein>
    <submittedName>
        <fullName evidence="1">Uncharacterized protein</fullName>
    </submittedName>
</protein>
<proteinExistence type="predicted"/>
<dbReference type="EMBL" id="CP012606">
    <property type="protein sequence ID" value="ANH75587.1"/>
    <property type="molecule type" value="Genomic_DNA"/>
</dbReference>
<sequence length="69" mass="7500">MLTSQISYVQVPGWKNCRFGAEFADAGGAGTIRVCGPLWHLPSEPERGTIRVTEKVGGLGVYLLRIEPI</sequence>
<gene>
    <name evidence="1" type="ORF">ACS15_4780</name>
</gene>